<comment type="caution">
    <text evidence="2">The sequence shown here is derived from an EMBL/GenBank/DDBJ whole genome shotgun (WGS) entry which is preliminary data.</text>
</comment>
<evidence type="ECO:0000256" key="1">
    <source>
        <dbReference type="SAM" id="MobiDB-lite"/>
    </source>
</evidence>
<dbReference type="GeneID" id="97401636"/>
<accession>L7F132</accession>
<dbReference type="STRING" id="85558.T45_00001"/>
<dbReference type="EMBL" id="AEJB01000421">
    <property type="protein sequence ID" value="ELP64859.1"/>
    <property type="molecule type" value="Genomic_DNA"/>
</dbReference>
<dbReference type="AlphaFoldDB" id="L7F132"/>
<proteinExistence type="predicted"/>
<evidence type="ECO:0000313" key="2">
    <source>
        <dbReference type="EMBL" id="ELP64859.1"/>
    </source>
</evidence>
<dbReference type="RefSeq" id="WP_006380094.1">
    <property type="nucleotide sequence ID" value="NZ_AEJB01000421.1"/>
</dbReference>
<organism evidence="2 3">
    <name type="scientific">Streptomyces turgidiscabies (strain Car8)</name>
    <dbReference type="NCBI Taxonomy" id="698760"/>
    <lineage>
        <taxon>Bacteria</taxon>
        <taxon>Bacillati</taxon>
        <taxon>Actinomycetota</taxon>
        <taxon>Actinomycetes</taxon>
        <taxon>Kitasatosporales</taxon>
        <taxon>Streptomycetaceae</taxon>
        <taxon>Streptomyces</taxon>
    </lineage>
</organism>
<dbReference type="Proteomes" id="UP000010931">
    <property type="component" value="Unassembled WGS sequence"/>
</dbReference>
<evidence type="ECO:0000313" key="3">
    <source>
        <dbReference type="Proteomes" id="UP000010931"/>
    </source>
</evidence>
<keyword evidence="3" id="KW-1185">Reference proteome</keyword>
<sequence length="201" mass="22023">MASASTTDPESEPEPEPDSPPRPRRWLTPLTVTLCAAAIGAVATLGVPIVTEIFDDDVTPPPTPTNTETPPPIRCNDRAVQINAPDQVGSTFETTTTVLCPPSKGTKYYFISQEDNVGEKGTEHSVYCPKESILPGEETSSYTTKREVQRSPVGSKKSLYYLQVNAAQEQELFTNLVDTCAWKLPLDARPISNTVTIQRLW</sequence>
<feature type="region of interest" description="Disordered" evidence="1">
    <location>
        <begin position="1"/>
        <end position="26"/>
    </location>
</feature>
<protein>
    <submittedName>
        <fullName evidence="2">Uncharacterized protein</fullName>
    </submittedName>
</protein>
<reference evidence="2 3" key="1">
    <citation type="journal article" date="2011" name="Plasmid">
        <title>Streptomyces turgidiscabies Car8 contains a modular pathogenicity island that shares virulence genes with other actinobacterial plant pathogens.</title>
        <authorList>
            <person name="Huguet-Tapia J.C."/>
            <person name="Badger J.H."/>
            <person name="Loria R."/>
            <person name="Pettis G.S."/>
        </authorList>
    </citation>
    <scope>NUCLEOTIDE SEQUENCE [LARGE SCALE GENOMIC DNA]</scope>
    <source>
        <strain evidence="2 3">Car8</strain>
    </source>
</reference>
<dbReference type="PATRIC" id="fig|698760.3.peg.6280"/>
<gene>
    <name evidence="2" type="ORF">STRTUCAR8_03306</name>
</gene>
<name>L7F132_STRT8</name>